<dbReference type="VEuPathDB" id="CryptoDB:Vbra_15117"/>
<keyword evidence="6" id="KW-0521">NADP</keyword>
<dbReference type="InterPro" id="IPR018517">
    <property type="entry name" value="tRNA_hU_synthase_CS"/>
</dbReference>
<keyword evidence="3" id="KW-0285">Flavoprotein</keyword>
<organism evidence="11 12">
    <name type="scientific">Vitrella brassicaformis (strain CCMP3155)</name>
    <dbReference type="NCBI Taxonomy" id="1169540"/>
    <lineage>
        <taxon>Eukaryota</taxon>
        <taxon>Sar</taxon>
        <taxon>Alveolata</taxon>
        <taxon>Colpodellida</taxon>
        <taxon>Vitrellaceae</taxon>
        <taxon>Vitrella</taxon>
    </lineage>
</organism>
<dbReference type="PhylomeDB" id="A0A0G4FEQ8"/>
<evidence type="ECO:0000256" key="6">
    <source>
        <dbReference type="ARBA" id="ARBA00022857"/>
    </source>
</evidence>
<dbReference type="Proteomes" id="UP000041254">
    <property type="component" value="Unassembled WGS sequence"/>
</dbReference>
<dbReference type="Pfam" id="PF01207">
    <property type="entry name" value="Dus"/>
    <property type="match status" value="1"/>
</dbReference>
<dbReference type="OrthoDB" id="10262250at2759"/>
<dbReference type="PANTHER" id="PTHR42907">
    <property type="entry name" value="FMN-LINKED OXIDOREDUCTASES SUPERFAMILY PROTEIN"/>
    <property type="match status" value="1"/>
</dbReference>
<keyword evidence="8" id="KW-0560">Oxidoreductase</keyword>
<dbReference type="STRING" id="1169540.A0A0G4FEQ8"/>
<evidence type="ECO:0000256" key="5">
    <source>
        <dbReference type="ARBA" id="ARBA00022694"/>
    </source>
</evidence>
<evidence type="ECO:0000259" key="10">
    <source>
        <dbReference type="Pfam" id="PF01207"/>
    </source>
</evidence>
<dbReference type="OMA" id="ACMENTT"/>
<sequence length="525" mass="58360">MIDVTDVHFRKFMSLFSRRSQLWTEMVVENAVRYNLHGPTVRDAIALADIENPSVCQLGGSDPAALADAASMVVREWGYREINLNVGCPSDRVAGQGCFGAALMKEPELVRDIVSTISRQVGPEVTVTVKTRLGVDEFESYDFAKGFVQTVSEGGCRHFIIHARKAWLSGLDPHQNRTIPPLHYDRVYRLARDFPHIDFTLNGGITSLDMAEDALHGRWRSATPPPDEEEMLMQELHKMRGPRPLRGVMMGRAPLNNPCVMADVDRRFYGELNPPTTKSRRVLLEAYLDWVDREYPECLGVYGLHWRVIKPIIGIFAGQSGHRTFRYHIDVISRGESDRLSASEIIRKAMDIVDDHSPHVLDQPIVDPGAPALPLPLRPTNGKNRAAQADEWEIDEVAAILAKGPMKIRRNAPDFLSKASQKKREHERRKMFREGKLSGLAETETMQESTVCECVWEIEGERDFNGESEVRTVGCQFGRPMSGVDGCGVPGDELDSPASSSSGCGTDTGSGSTRTKAGGTEGEEF</sequence>
<dbReference type="Gene3D" id="3.20.20.70">
    <property type="entry name" value="Aldolase class I"/>
    <property type="match status" value="1"/>
</dbReference>
<evidence type="ECO:0000256" key="9">
    <source>
        <dbReference type="SAM" id="MobiDB-lite"/>
    </source>
</evidence>
<feature type="region of interest" description="Disordered" evidence="9">
    <location>
        <begin position="485"/>
        <end position="525"/>
    </location>
</feature>
<dbReference type="PROSITE" id="PS01136">
    <property type="entry name" value="UPF0034"/>
    <property type="match status" value="1"/>
</dbReference>
<evidence type="ECO:0000256" key="8">
    <source>
        <dbReference type="ARBA" id="ARBA00023002"/>
    </source>
</evidence>
<evidence type="ECO:0000256" key="1">
    <source>
        <dbReference type="ARBA" id="ARBA00001917"/>
    </source>
</evidence>
<keyword evidence="4" id="KW-0288">FMN</keyword>
<dbReference type="PANTHER" id="PTHR42907:SF1">
    <property type="entry name" value="FMN-LINKED OXIDOREDUCTASES SUPERFAMILY PROTEIN"/>
    <property type="match status" value="1"/>
</dbReference>
<evidence type="ECO:0000313" key="11">
    <source>
        <dbReference type="EMBL" id="CEM11292.1"/>
    </source>
</evidence>
<feature type="domain" description="DUS-like FMN-binding" evidence="10">
    <location>
        <begin position="1"/>
        <end position="215"/>
    </location>
</feature>
<dbReference type="InterPro" id="IPR004653">
    <property type="entry name" value="DusA"/>
</dbReference>
<evidence type="ECO:0000256" key="7">
    <source>
        <dbReference type="ARBA" id="ARBA00022884"/>
    </source>
</evidence>
<protein>
    <recommendedName>
        <fullName evidence="10">DUS-like FMN-binding domain-containing protein</fullName>
    </recommendedName>
</protein>
<dbReference type="InterPro" id="IPR013785">
    <property type="entry name" value="Aldolase_TIM"/>
</dbReference>
<dbReference type="NCBIfam" id="NF008774">
    <property type="entry name" value="PRK11815.1"/>
    <property type="match status" value="1"/>
</dbReference>
<dbReference type="GO" id="GO:0017150">
    <property type="term" value="F:tRNA dihydrouridine synthase activity"/>
    <property type="evidence" value="ECO:0007669"/>
    <property type="project" value="InterPro"/>
</dbReference>
<dbReference type="SUPFAM" id="SSF51395">
    <property type="entry name" value="FMN-linked oxidoreductases"/>
    <property type="match status" value="1"/>
</dbReference>
<evidence type="ECO:0000256" key="4">
    <source>
        <dbReference type="ARBA" id="ARBA00022643"/>
    </source>
</evidence>
<proteinExistence type="predicted"/>
<dbReference type="InterPro" id="IPR035587">
    <property type="entry name" value="DUS-like_FMN-bd"/>
</dbReference>
<reference evidence="11 12" key="1">
    <citation type="submission" date="2014-11" db="EMBL/GenBank/DDBJ databases">
        <authorList>
            <person name="Zhu J."/>
            <person name="Qi W."/>
            <person name="Song R."/>
        </authorList>
    </citation>
    <scope>NUCLEOTIDE SEQUENCE [LARGE SCALE GENOMIC DNA]</scope>
</reference>
<accession>A0A0G4FEQ8</accession>
<dbReference type="AlphaFoldDB" id="A0A0G4FEQ8"/>
<name>A0A0G4FEQ8_VITBC</name>
<evidence type="ECO:0000256" key="2">
    <source>
        <dbReference type="ARBA" id="ARBA00022555"/>
    </source>
</evidence>
<dbReference type="InParanoid" id="A0A0G4FEQ8"/>
<dbReference type="GO" id="GO:0050660">
    <property type="term" value="F:flavin adenine dinucleotide binding"/>
    <property type="evidence" value="ECO:0007669"/>
    <property type="project" value="InterPro"/>
</dbReference>
<keyword evidence="7" id="KW-0694">RNA-binding</keyword>
<gene>
    <name evidence="11" type="ORF">Vbra_15117</name>
</gene>
<keyword evidence="12" id="KW-1185">Reference proteome</keyword>
<evidence type="ECO:0000313" key="12">
    <source>
        <dbReference type="Proteomes" id="UP000041254"/>
    </source>
</evidence>
<evidence type="ECO:0000256" key="3">
    <source>
        <dbReference type="ARBA" id="ARBA00022630"/>
    </source>
</evidence>
<feature type="compositionally biased region" description="Low complexity" evidence="9">
    <location>
        <begin position="499"/>
        <end position="515"/>
    </location>
</feature>
<keyword evidence="2" id="KW-0820">tRNA-binding</keyword>
<comment type="cofactor">
    <cofactor evidence="1">
        <name>FMN</name>
        <dbReference type="ChEBI" id="CHEBI:58210"/>
    </cofactor>
</comment>
<keyword evidence="5" id="KW-0819">tRNA processing</keyword>
<dbReference type="CDD" id="cd02801">
    <property type="entry name" value="DUS_like_FMN"/>
    <property type="match status" value="1"/>
</dbReference>
<dbReference type="GO" id="GO:0000049">
    <property type="term" value="F:tRNA binding"/>
    <property type="evidence" value="ECO:0007669"/>
    <property type="project" value="UniProtKB-KW"/>
</dbReference>
<dbReference type="EMBL" id="CDMY01000413">
    <property type="protein sequence ID" value="CEM11292.1"/>
    <property type="molecule type" value="Genomic_DNA"/>
</dbReference>